<evidence type="ECO:0000313" key="3">
    <source>
        <dbReference type="Proteomes" id="UP001328107"/>
    </source>
</evidence>
<dbReference type="Proteomes" id="UP001328107">
    <property type="component" value="Unassembled WGS sequence"/>
</dbReference>
<gene>
    <name evidence="2" type="ORF">PMAYCL1PPCAC_16824</name>
</gene>
<accession>A0AAN5CLN4</accession>
<dbReference type="InterPro" id="IPR053286">
    <property type="entry name" value="Nematode_rcpt-like_srab"/>
</dbReference>
<keyword evidence="1" id="KW-1133">Transmembrane helix</keyword>
<comment type="caution">
    <text evidence="2">The sequence shown here is derived from an EMBL/GenBank/DDBJ whole genome shotgun (WGS) entry which is preliminary data.</text>
</comment>
<dbReference type="EMBL" id="BTRK01000004">
    <property type="protein sequence ID" value="GMR46629.1"/>
    <property type="molecule type" value="Genomic_DNA"/>
</dbReference>
<reference evidence="3" key="1">
    <citation type="submission" date="2022-10" db="EMBL/GenBank/DDBJ databases">
        <title>Genome assembly of Pristionchus species.</title>
        <authorList>
            <person name="Yoshida K."/>
            <person name="Sommer R.J."/>
        </authorList>
    </citation>
    <scope>NUCLEOTIDE SEQUENCE [LARGE SCALE GENOMIC DNA]</scope>
    <source>
        <strain evidence="3">RS5460</strain>
    </source>
</reference>
<dbReference type="PANTHER" id="PTHR46561:SF11">
    <property type="entry name" value="SERPENTINE RECEPTOR CLASS ALPHA_BETA-14"/>
    <property type="match status" value="1"/>
</dbReference>
<feature type="transmembrane region" description="Helical" evidence="1">
    <location>
        <begin position="16"/>
        <end position="38"/>
    </location>
</feature>
<organism evidence="2 3">
    <name type="scientific">Pristionchus mayeri</name>
    <dbReference type="NCBI Taxonomy" id="1317129"/>
    <lineage>
        <taxon>Eukaryota</taxon>
        <taxon>Metazoa</taxon>
        <taxon>Ecdysozoa</taxon>
        <taxon>Nematoda</taxon>
        <taxon>Chromadorea</taxon>
        <taxon>Rhabditida</taxon>
        <taxon>Rhabditina</taxon>
        <taxon>Diplogasteromorpha</taxon>
        <taxon>Diplogasteroidea</taxon>
        <taxon>Neodiplogasteridae</taxon>
        <taxon>Pristionchus</taxon>
    </lineage>
</organism>
<sequence length="96" mass="11081">MSNEQCGLLRELASNIQYQCLISVKCILCIIGAVSLCYQWRKQGVTFLIHNNTKTVFKFYYGLNLIVAIVFALFYVFELVRFPHSSTHKVNQNICI</sequence>
<name>A0AAN5CLN4_9BILA</name>
<evidence type="ECO:0000313" key="2">
    <source>
        <dbReference type="EMBL" id="GMR46629.1"/>
    </source>
</evidence>
<evidence type="ECO:0000256" key="1">
    <source>
        <dbReference type="SAM" id="Phobius"/>
    </source>
</evidence>
<dbReference type="PANTHER" id="PTHR46561">
    <property type="entry name" value="SERPENTINE RECEPTOR, CLASS AB (CLASS A-LIKE)-RELATED"/>
    <property type="match status" value="1"/>
</dbReference>
<dbReference type="AlphaFoldDB" id="A0AAN5CLN4"/>
<protein>
    <recommendedName>
        <fullName evidence="4">G protein-coupled receptor</fullName>
    </recommendedName>
</protein>
<evidence type="ECO:0008006" key="4">
    <source>
        <dbReference type="Google" id="ProtNLM"/>
    </source>
</evidence>
<proteinExistence type="predicted"/>
<keyword evidence="3" id="KW-1185">Reference proteome</keyword>
<keyword evidence="1" id="KW-0812">Transmembrane</keyword>
<keyword evidence="1" id="KW-0472">Membrane</keyword>
<feature type="transmembrane region" description="Helical" evidence="1">
    <location>
        <begin position="59"/>
        <end position="77"/>
    </location>
</feature>